<reference evidence="6" key="1">
    <citation type="submission" date="2021-03" db="EMBL/GenBank/DDBJ databases">
        <authorList>
            <person name="Li Z."/>
            <person name="Yang C."/>
        </authorList>
    </citation>
    <scope>NUCLEOTIDE SEQUENCE</scope>
    <source>
        <strain evidence="6">Dzin_1.0</strain>
        <tissue evidence="6">Leaf</tissue>
    </source>
</reference>
<evidence type="ECO:0000256" key="3">
    <source>
        <dbReference type="ARBA" id="ARBA00022679"/>
    </source>
</evidence>
<organism evidence="6 7">
    <name type="scientific">Dioscorea zingiberensis</name>
    <dbReference type="NCBI Taxonomy" id="325984"/>
    <lineage>
        <taxon>Eukaryota</taxon>
        <taxon>Viridiplantae</taxon>
        <taxon>Streptophyta</taxon>
        <taxon>Embryophyta</taxon>
        <taxon>Tracheophyta</taxon>
        <taxon>Spermatophyta</taxon>
        <taxon>Magnoliopsida</taxon>
        <taxon>Liliopsida</taxon>
        <taxon>Dioscoreales</taxon>
        <taxon>Dioscoreaceae</taxon>
        <taxon>Dioscorea</taxon>
    </lineage>
</organism>
<reference evidence="6" key="2">
    <citation type="journal article" date="2022" name="Hortic Res">
        <title>The genome of Dioscorea zingiberensis sheds light on the biosynthesis, origin and evolution of the medicinally important diosgenin saponins.</title>
        <authorList>
            <person name="Li Y."/>
            <person name="Tan C."/>
            <person name="Li Z."/>
            <person name="Guo J."/>
            <person name="Li S."/>
            <person name="Chen X."/>
            <person name="Wang C."/>
            <person name="Dai X."/>
            <person name="Yang H."/>
            <person name="Song W."/>
            <person name="Hou L."/>
            <person name="Xu J."/>
            <person name="Tong Z."/>
            <person name="Xu A."/>
            <person name="Yuan X."/>
            <person name="Wang W."/>
            <person name="Yang Q."/>
            <person name="Chen L."/>
            <person name="Sun Z."/>
            <person name="Wang K."/>
            <person name="Pan B."/>
            <person name="Chen J."/>
            <person name="Bao Y."/>
            <person name="Liu F."/>
            <person name="Qi X."/>
            <person name="Gang D.R."/>
            <person name="Wen J."/>
            <person name="Li J."/>
        </authorList>
    </citation>
    <scope>NUCLEOTIDE SEQUENCE</scope>
    <source>
        <strain evidence="6">Dzin_1.0</strain>
    </source>
</reference>
<name>A0A9D5D3B3_9LILI</name>
<evidence type="ECO:0000256" key="2">
    <source>
        <dbReference type="ARBA" id="ARBA00022676"/>
    </source>
</evidence>
<evidence type="ECO:0000256" key="4">
    <source>
        <dbReference type="RuleBase" id="RU003718"/>
    </source>
</evidence>
<dbReference type="FunFam" id="3.40.50.2000:FF:000101">
    <property type="entry name" value="Glycosyltransferase"/>
    <property type="match status" value="1"/>
</dbReference>
<comment type="caution">
    <text evidence="6">The sequence shown here is derived from an EMBL/GenBank/DDBJ whole genome shotgun (WGS) entry which is preliminary data.</text>
</comment>
<keyword evidence="3 4" id="KW-0808">Transferase</keyword>
<dbReference type="Proteomes" id="UP001085076">
    <property type="component" value="Miscellaneous, Linkage group lg01"/>
</dbReference>
<gene>
    <name evidence="6" type="ORF">J5N97_002742</name>
</gene>
<proteinExistence type="inferred from homology"/>
<evidence type="ECO:0000256" key="1">
    <source>
        <dbReference type="ARBA" id="ARBA00009995"/>
    </source>
</evidence>
<dbReference type="FunFam" id="3.40.50.2000:FF:000078">
    <property type="entry name" value="Glycosyltransferase"/>
    <property type="match status" value="1"/>
</dbReference>
<dbReference type="GO" id="GO:0080044">
    <property type="term" value="F:quercetin 7-O-glucosyltransferase activity"/>
    <property type="evidence" value="ECO:0007669"/>
    <property type="project" value="TreeGrafter"/>
</dbReference>
<dbReference type="OrthoDB" id="5835829at2759"/>
<dbReference type="SUPFAM" id="SSF53756">
    <property type="entry name" value="UDP-Glycosyltransferase/glycogen phosphorylase"/>
    <property type="match status" value="1"/>
</dbReference>
<dbReference type="Pfam" id="PF00201">
    <property type="entry name" value="UDPGT"/>
    <property type="match status" value="1"/>
</dbReference>
<accession>A0A9D5D3B3</accession>
<dbReference type="GO" id="GO:0080043">
    <property type="term" value="F:quercetin 3-O-glucosyltransferase activity"/>
    <property type="evidence" value="ECO:0007669"/>
    <property type="project" value="TreeGrafter"/>
</dbReference>
<evidence type="ECO:0000313" key="6">
    <source>
        <dbReference type="EMBL" id="KAJ0984386.1"/>
    </source>
</evidence>
<evidence type="ECO:0000313" key="7">
    <source>
        <dbReference type="Proteomes" id="UP001085076"/>
    </source>
</evidence>
<dbReference type="EC" id="2.4.1.-" evidence="5"/>
<dbReference type="InterPro" id="IPR002213">
    <property type="entry name" value="UDP_glucos_trans"/>
</dbReference>
<comment type="similarity">
    <text evidence="1 4">Belongs to the UDP-glycosyltransferase family.</text>
</comment>
<dbReference type="AlphaFoldDB" id="A0A9D5D3B3"/>
<dbReference type="Gene3D" id="3.40.50.2000">
    <property type="entry name" value="Glycogen Phosphorylase B"/>
    <property type="match status" value="2"/>
</dbReference>
<dbReference type="PROSITE" id="PS00375">
    <property type="entry name" value="UDPGT"/>
    <property type="match status" value="1"/>
</dbReference>
<keyword evidence="7" id="KW-1185">Reference proteome</keyword>
<dbReference type="PANTHER" id="PTHR11926:SF986">
    <property type="entry name" value="UDP-GLYCOSYLTRANSFERASE 84A1"/>
    <property type="match status" value="1"/>
</dbReference>
<dbReference type="InterPro" id="IPR035595">
    <property type="entry name" value="UDP_glycos_trans_CS"/>
</dbReference>
<dbReference type="CDD" id="cd03784">
    <property type="entry name" value="GT1_Gtf-like"/>
    <property type="match status" value="1"/>
</dbReference>
<sequence>MSAEQIPTHVLFVSFPGQGHLNPLLRLAKRVAAAGLLVTFSTTCEIGLKIQAATSATPGVSTPVGSGHLRFDFFSDGTELLDPKVAADIAVLTHQLRTVGSSSFSDLVRRQTAEGRPVSYIVNNPFIPWVVDIATELHIPCAVLWVQSCAVFSTYYHYHNSLSEFPSVKNPNVTVTLPGLPPLSSDDIPTYLLPDNPYPSLTDALLQQFKNISKASCVLVNTFEELERDAIQAISKLFPVIPVGPLIETEDDEWQSQVRGDIFKVAECMEWLDAQEPRSVVYVSMGSIVVLSPEEMAAVAQGLRDTGMGFLWVVREEMESLLPEGFVEETKGKGMVVRWSPQDKVLVHGAVACFMTHCGWNSTMEALASGVPVVAYPQFGDQVTDAKFLVEVYGVGVRLRKATREEVLRCVTEVVAGKDAAEIRRKAAEWSTAAKVAVRPGGSSYDNIKRFVDSID</sequence>
<dbReference type="PANTHER" id="PTHR11926">
    <property type="entry name" value="GLUCOSYL/GLUCURONOSYL TRANSFERASES"/>
    <property type="match status" value="1"/>
</dbReference>
<keyword evidence="2 4" id="KW-0328">Glycosyltransferase</keyword>
<protein>
    <recommendedName>
        <fullName evidence="5">Glycosyltransferase</fullName>
        <ecNumber evidence="5">2.4.1.-</ecNumber>
    </recommendedName>
</protein>
<evidence type="ECO:0000256" key="5">
    <source>
        <dbReference type="RuleBase" id="RU362057"/>
    </source>
</evidence>
<dbReference type="EMBL" id="JAGGNH010000001">
    <property type="protein sequence ID" value="KAJ0984386.1"/>
    <property type="molecule type" value="Genomic_DNA"/>
</dbReference>